<accession>A0A132C080</accession>
<dbReference type="FunFam" id="3.40.50.720:FF:000084">
    <property type="entry name" value="Short-chain dehydrogenase reductase"/>
    <property type="match status" value="1"/>
</dbReference>
<comment type="similarity">
    <text evidence="1 2">Belongs to the short-chain dehydrogenases/reductases (SDR) family.</text>
</comment>
<organism evidence="3 4">
    <name type="scientific">Tritonibacter horizontis</name>
    <dbReference type="NCBI Taxonomy" id="1768241"/>
    <lineage>
        <taxon>Bacteria</taxon>
        <taxon>Pseudomonadati</taxon>
        <taxon>Pseudomonadota</taxon>
        <taxon>Alphaproteobacteria</taxon>
        <taxon>Rhodobacterales</taxon>
        <taxon>Paracoccaceae</taxon>
        <taxon>Tritonibacter</taxon>
    </lineage>
</organism>
<sequence>MTQSELNPHVIVTGGGSGVGAACAQAFAARGLEVTIMGRTEQSLADQGLPYEVCDVTDAASVSAAVARATAARGPVTVALANAGAAESQPFARMDNEMLNAMMAVNLNGVFNLWQAVLPAMKTAGHGRMIAVASTAGLKGYPYVSAYCAAKHAVVGLTRALARELATTGITVNAICPGFVETPMLQRSIDNIMAKTGLTAEQAENTLLADNPQRRFVQAEEVADAALWLASGAAASVNGHTLALTGGEI</sequence>
<comment type="caution">
    <text evidence="3">The sequence shown here is derived from an EMBL/GenBank/DDBJ whole genome shotgun (WGS) entry which is preliminary data.</text>
</comment>
<dbReference type="EMBL" id="LPUY01000038">
    <property type="protein sequence ID" value="KUP93991.1"/>
    <property type="molecule type" value="Genomic_DNA"/>
</dbReference>
<dbReference type="PANTHER" id="PTHR42879">
    <property type="entry name" value="3-OXOACYL-(ACYL-CARRIER-PROTEIN) REDUCTASE"/>
    <property type="match status" value="1"/>
</dbReference>
<dbReference type="RefSeq" id="WP_068241224.1">
    <property type="nucleotide sequence ID" value="NZ_LPUY01000038.1"/>
</dbReference>
<dbReference type="PRINTS" id="PR00081">
    <property type="entry name" value="GDHRDH"/>
</dbReference>
<dbReference type="GO" id="GO:0032787">
    <property type="term" value="P:monocarboxylic acid metabolic process"/>
    <property type="evidence" value="ECO:0007669"/>
    <property type="project" value="UniProtKB-ARBA"/>
</dbReference>
<dbReference type="PROSITE" id="PS00061">
    <property type="entry name" value="ADH_SHORT"/>
    <property type="match status" value="1"/>
</dbReference>
<proteinExistence type="inferred from homology"/>
<dbReference type="EC" id="1.1.1.30" evidence="3"/>
<keyword evidence="4" id="KW-1185">Reference proteome</keyword>
<evidence type="ECO:0000313" key="3">
    <source>
        <dbReference type="EMBL" id="KUP93991.1"/>
    </source>
</evidence>
<dbReference type="InterPro" id="IPR002347">
    <property type="entry name" value="SDR_fam"/>
</dbReference>
<reference evidence="3 4" key="1">
    <citation type="submission" date="2015-12" db="EMBL/GenBank/DDBJ databases">
        <title>Genome sequence of the marine Rhodobacteraceae strain O3.65, Candidatus Tritonibacter horizontis.</title>
        <authorList>
            <person name="Poehlein A."/>
            <person name="Giebel H.A."/>
            <person name="Voget S."/>
            <person name="Brinkhoff T."/>
        </authorList>
    </citation>
    <scope>NUCLEOTIDE SEQUENCE [LARGE SCALE GENOMIC DNA]</scope>
    <source>
        <strain evidence="3 4">O3.65</strain>
    </source>
</reference>
<evidence type="ECO:0000313" key="4">
    <source>
        <dbReference type="Proteomes" id="UP000068382"/>
    </source>
</evidence>
<dbReference type="AlphaFoldDB" id="A0A132C080"/>
<dbReference type="Proteomes" id="UP000068382">
    <property type="component" value="Unassembled WGS sequence"/>
</dbReference>
<dbReference type="InterPro" id="IPR036291">
    <property type="entry name" value="NAD(P)-bd_dom_sf"/>
</dbReference>
<dbReference type="OrthoDB" id="9804774at2"/>
<name>A0A132C080_9RHOB</name>
<evidence type="ECO:0000256" key="1">
    <source>
        <dbReference type="ARBA" id="ARBA00006484"/>
    </source>
</evidence>
<dbReference type="GO" id="GO:0003858">
    <property type="term" value="F:3-hydroxybutyrate dehydrogenase activity"/>
    <property type="evidence" value="ECO:0007669"/>
    <property type="project" value="UniProtKB-EC"/>
</dbReference>
<evidence type="ECO:0000256" key="2">
    <source>
        <dbReference type="RuleBase" id="RU000363"/>
    </source>
</evidence>
<dbReference type="PANTHER" id="PTHR42879:SF2">
    <property type="entry name" value="3-OXOACYL-[ACYL-CARRIER-PROTEIN] REDUCTASE FABG"/>
    <property type="match status" value="1"/>
</dbReference>
<dbReference type="Pfam" id="PF00106">
    <property type="entry name" value="adh_short"/>
    <property type="match status" value="1"/>
</dbReference>
<dbReference type="PATRIC" id="fig|1768241.3.peg.1221"/>
<dbReference type="SUPFAM" id="SSF51735">
    <property type="entry name" value="NAD(P)-binding Rossmann-fold domains"/>
    <property type="match status" value="1"/>
</dbReference>
<keyword evidence="3" id="KW-0560">Oxidoreductase</keyword>
<protein>
    <submittedName>
        <fullName evidence="3">D-beta-hydroxybutyrate dehydrogenase</fullName>
        <ecNumber evidence="3">1.1.1.30</ecNumber>
    </submittedName>
</protein>
<dbReference type="InterPro" id="IPR050259">
    <property type="entry name" value="SDR"/>
</dbReference>
<dbReference type="CDD" id="cd05233">
    <property type="entry name" value="SDR_c"/>
    <property type="match status" value="1"/>
</dbReference>
<dbReference type="Gene3D" id="3.40.50.720">
    <property type="entry name" value="NAD(P)-binding Rossmann-like Domain"/>
    <property type="match status" value="1"/>
</dbReference>
<dbReference type="InterPro" id="IPR020904">
    <property type="entry name" value="Sc_DH/Rdtase_CS"/>
</dbReference>
<gene>
    <name evidence="3" type="primary">bdhA_1</name>
    <name evidence="3" type="ORF">TRIHO_11720</name>
</gene>
<dbReference type="PRINTS" id="PR00080">
    <property type="entry name" value="SDRFAMILY"/>
</dbReference>